<dbReference type="Proteomes" id="UP000224634">
    <property type="component" value="Unassembled WGS sequence"/>
</dbReference>
<evidence type="ECO:0000256" key="7">
    <source>
        <dbReference type="ARBA" id="ARBA00070326"/>
    </source>
</evidence>
<evidence type="ECO:0000256" key="2">
    <source>
        <dbReference type="ARBA" id="ARBA00006194"/>
    </source>
</evidence>
<keyword evidence="4" id="KW-0496">Mitochondrion</keyword>
<evidence type="ECO:0000256" key="6">
    <source>
        <dbReference type="ARBA" id="ARBA00037226"/>
    </source>
</evidence>
<evidence type="ECO:0000256" key="3">
    <source>
        <dbReference type="ARBA" id="ARBA00022980"/>
    </source>
</evidence>
<dbReference type="PANTHER" id="PTHR11759">
    <property type="entry name" value="40S RIBOSOMAL PROTEIN S14/30S RIBOSOMAL PROTEIN S11"/>
    <property type="match status" value="1"/>
</dbReference>
<comment type="similarity">
    <text evidence="2">Belongs to the universal ribosomal protein uS11 family.</text>
</comment>
<sequence>MKAGISRTISAAVQSLAQRGQPCLRRAPIFQTAIPMTQLRRASSDEQPTSSQEMPKETLAADGQQRSSAISRMSAAARAEKRAWETRATRPNEEAASLADQMLNVSNDPYGAPAPPYHLNVFSHKHNTHITLTRPNRDPMFSISCGNMGFRKAQRGNYDAAHQLSSYMMAKIQEKGYLMEIKRMEVILRGFGPGREAFTKVLLGQEGKNIRPLVVRVTDATRLKFGGTRSRNVRRLG</sequence>
<dbReference type="GO" id="GO:0003735">
    <property type="term" value="F:structural constituent of ribosome"/>
    <property type="evidence" value="ECO:0007669"/>
    <property type="project" value="InterPro"/>
</dbReference>
<keyword evidence="5" id="KW-0687">Ribonucleoprotein</keyword>
<name>A0A2B7Z0D6_POLH7</name>
<dbReference type="Pfam" id="PF00411">
    <property type="entry name" value="Ribosomal_S11"/>
    <property type="match status" value="1"/>
</dbReference>
<evidence type="ECO:0000313" key="10">
    <source>
        <dbReference type="Proteomes" id="UP000224634"/>
    </source>
</evidence>
<dbReference type="SUPFAM" id="SSF53137">
    <property type="entry name" value="Translational machinery components"/>
    <property type="match status" value="1"/>
</dbReference>
<evidence type="ECO:0000256" key="1">
    <source>
        <dbReference type="ARBA" id="ARBA00004173"/>
    </source>
</evidence>
<proteinExistence type="inferred from homology"/>
<dbReference type="OrthoDB" id="1654884at2759"/>
<dbReference type="InterPro" id="IPR036967">
    <property type="entry name" value="Ribosomal_uS11_sf"/>
</dbReference>
<evidence type="ECO:0000313" key="9">
    <source>
        <dbReference type="EMBL" id="PGH27386.1"/>
    </source>
</evidence>
<protein>
    <recommendedName>
        <fullName evidence="7">Small ribosomal subunit protein uS11m</fullName>
    </recommendedName>
</protein>
<dbReference type="InterPro" id="IPR001971">
    <property type="entry name" value="Ribosomal_uS11"/>
</dbReference>
<dbReference type="GO" id="GO:0006412">
    <property type="term" value="P:translation"/>
    <property type="evidence" value="ECO:0007669"/>
    <property type="project" value="InterPro"/>
</dbReference>
<keyword evidence="10" id="KW-1185">Reference proteome</keyword>
<dbReference type="FunFam" id="3.30.420.80:FF:000011">
    <property type="entry name" value="37S ribosomal protein S18, mitochondrial"/>
    <property type="match status" value="1"/>
</dbReference>
<accession>A0A2B7Z0D6</accession>
<comment type="caution">
    <text evidence="9">The sequence shown here is derived from an EMBL/GenBank/DDBJ whole genome shotgun (WGS) entry which is preliminary data.</text>
</comment>
<dbReference type="HAMAP" id="MF_01310">
    <property type="entry name" value="Ribosomal_uS11"/>
    <property type="match status" value="1"/>
</dbReference>
<comment type="subcellular location">
    <subcellularLocation>
        <location evidence="1">Mitochondrion</location>
    </subcellularLocation>
</comment>
<comment type="function">
    <text evidence="6">Component of the mitochondrial ribosome (mitoribosome), a dedicated translation machinery responsible for the synthesis of mitochondrial genome-encoded proteins, including at least some of the essential transmembrane subunits of the mitochondrial respiratory chain. The mitoribosomes are attached to the mitochondrial inner membrane and translation products are cotranslationally integrated into the membrane.</text>
</comment>
<dbReference type="AlphaFoldDB" id="A0A2B7Z0D6"/>
<evidence type="ECO:0000256" key="5">
    <source>
        <dbReference type="ARBA" id="ARBA00023274"/>
    </source>
</evidence>
<dbReference type="GO" id="GO:1990904">
    <property type="term" value="C:ribonucleoprotein complex"/>
    <property type="evidence" value="ECO:0007669"/>
    <property type="project" value="UniProtKB-KW"/>
</dbReference>
<dbReference type="EMBL" id="PDNA01000007">
    <property type="protein sequence ID" value="PGH27386.1"/>
    <property type="molecule type" value="Genomic_DNA"/>
</dbReference>
<gene>
    <name evidence="9" type="ORF">AJ80_00864</name>
</gene>
<reference evidence="9 10" key="1">
    <citation type="submission" date="2017-10" db="EMBL/GenBank/DDBJ databases">
        <title>Comparative genomics in systemic dimorphic fungi from Ajellomycetaceae.</title>
        <authorList>
            <person name="Munoz J.F."/>
            <person name="Mcewen J.G."/>
            <person name="Clay O.K."/>
            <person name="Cuomo C.A."/>
        </authorList>
    </citation>
    <scope>NUCLEOTIDE SEQUENCE [LARGE SCALE GENOMIC DNA]</scope>
    <source>
        <strain evidence="9 10">UAMH7299</strain>
    </source>
</reference>
<dbReference type="GO" id="GO:0005840">
    <property type="term" value="C:ribosome"/>
    <property type="evidence" value="ECO:0007669"/>
    <property type="project" value="UniProtKB-KW"/>
</dbReference>
<dbReference type="Gene3D" id="3.30.420.80">
    <property type="entry name" value="Ribosomal protein S11"/>
    <property type="match status" value="1"/>
</dbReference>
<feature type="region of interest" description="Disordered" evidence="8">
    <location>
        <begin position="37"/>
        <end position="67"/>
    </location>
</feature>
<dbReference type="GO" id="GO:0005739">
    <property type="term" value="C:mitochondrion"/>
    <property type="evidence" value="ECO:0007669"/>
    <property type="project" value="UniProtKB-SubCell"/>
</dbReference>
<evidence type="ECO:0000256" key="8">
    <source>
        <dbReference type="SAM" id="MobiDB-lite"/>
    </source>
</evidence>
<dbReference type="STRING" id="1447883.A0A2B7Z0D6"/>
<organism evidence="9 10">
    <name type="scientific">Polytolypa hystricis (strain UAMH7299)</name>
    <dbReference type="NCBI Taxonomy" id="1447883"/>
    <lineage>
        <taxon>Eukaryota</taxon>
        <taxon>Fungi</taxon>
        <taxon>Dikarya</taxon>
        <taxon>Ascomycota</taxon>
        <taxon>Pezizomycotina</taxon>
        <taxon>Eurotiomycetes</taxon>
        <taxon>Eurotiomycetidae</taxon>
        <taxon>Onygenales</taxon>
        <taxon>Onygenales incertae sedis</taxon>
        <taxon>Polytolypa</taxon>
    </lineage>
</organism>
<keyword evidence="3" id="KW-0689">Ribosomal protein</keyword>
<evidence type="ECO:0000256" key="4">
    <source>
        <dbReference type="ARBA" id="ARBA00023128"/>
    </source>
</evidence>